<keyword evidence="3" id="KW-1003">Cell membrane</keyword>
<evidence type="ECO:0000256" key="1">
    <source>
        <dbReference type="ARBA" id="ARBA00004651"/>
    </source>
</evidence>
<protein>
    <submittedName>
        <fullName evidence="9">Na+/H+ antiporter subunit B</fullName>
    </submittedName>
</protein>
<comment type="caution">
    <text evidence="9">The sequence shown here is derived from an EMBL/GenBank/DDBJ whole genome shotgun (WGS) entry which is preliminary data.</text>
</comment>
<feature type="transmembrane region" description="Helical" evidence="7">
    <location>
        <begin position="12"/>
        <end position="29"/>
    </location>
</feature>
<feature type="transmembrane region" description="Helical" evidence="7">
    <location>
        <begin position="67"/>
        <end position="87"/>
    </location>
</feature>
<comment type="subcellular location">
    <subcellularLocation>
        <location evidence="1">Cell membrane</location>
        <topology evidence="1">Multi-pass membrane protein</topology>
    </subcellularLocation>
</comment>
<evidence type="ECO:0000259" key="8">
    <source>
        <dbReference type="Pfam" id="PF04039"/>
    </source>
</evidence>
<evidence type="ECO:0000256" key="7">
    <source>
        <dbReference type="SAM" id="Phobius"/>
    </source>
</evidence>
<keyword evidence="4 7" id="KW-0812">Transmembrane</keyword>
<dbReference type="RefSeq" id="WP_207862720.1">
    <property type="nucleotide sequence ID" value="NZ_JAFREP010000042.1"/>
</dbReference>
<evidence type="ECO:0000313" key="10">
    <source>
        <dbReference type="Proteomes" id="UP000664417"/>
    </source>
</evidence>
<dbReference type="InterPro" id="IPR007182">
    <property type="entry name" value="MnhB"/>
</dbReference>
<dbReference type="PANTHER" id="PTHR33932:SF4">
    <property type="entry name" value="NA(+)_H(+) ANTIPORTER SUBUNIT B"/>
    <property type="match status" value="1"/>
</dbReference>
<dbReference type="GO" id="GO:0005886">
    <property type="term" value="C:plasma membrane"/>
    <property type="evidence" value="ECO:0007669"/>
    <property type="project" value="UniProtKB-SubCell"/>
</dbReference>
<evidence type="ECO:0000256" key="4">
    <source>
        <dbReference type="ARBA" id="ARBA00022692"/>
    </source>
</evidence>
<evidence type="ECO:0000313" key="9">
    <source>
        <dbReference type="EMBL" id="MBO1322748.1"/>
    </source>
</evidence>
<gene>
    <name evidence="9" type="ORF">J3U88_30025</name>
</gene>
<organism evidence="9 10">
    <name type="scientific">Acanthopleuribacter pedis</name>
    <dbReference type="NCBI Taxonomy" id="442870"/>
    <lineage>
        <taxon>Bacteria</taxon>
        <taxon>Pseudomonadati</taxon>
        <taxon>Acidobacteriota</taxon>
        <taxon>Holophagae</taxon>
        <taxon>Acanthopleuribacterales</taxon>
        <taxon>Acanthopleuribacteraceae</taxon>
        <taxon>Acanthopleuribacter</taxon>
    </lineage>
</organism>
<dbReference type="EMBL" id="JAFREP010000042">
    <property type="protein sequence ID" value="MBO1322748.1"/>
    <property type="molecule type" value="Genomic_DNA"/>
</dbReference>
<dbReference type="AlphaFoldDB" id="A0A8J7QQN6"/>
<dbReference type="Pfam" id="PF04039">
    <property type="entry name" value="MnhB"/>
    <property type="match status" value="1"/>
</dbReference>
<feature type="transmembrane region" description="Helical" evidence="7">
    <location>
        <begin position="113"/>
        <end position="134"/>
    </location>
</feature>
<evidence type="ECO:0000256" key="5">
    <source>
        <dbReference type="ARBA" id="ARBA00022989"/>
    </source>
</evidence>
<evidence type="ECO:0000256" key="2">
    <source>
        <dbReference type="ARBA" id="ARBA00009425"/>
    </source>
</evidence>
<reference evidence="9" key="1">
    <citation type="submission" date="2021-03" db="EMBL/GenBank/DDBJ databases">
        <authorList>
            <person name="Wang G."/>
        </authorList>
    </citation>
    <scope>NUCLEOTIDE SEQUENCE</scope>
    <source>
        <strain evidence="9">KCTC 12899</strain>
    </source>
</reference>
<comment type="similarity">
    <text evidence="2">Belongs to the CPA3 antiporters (TC 2.A.63) subunit B family.</text>
</comment>
<dbReference type="InterPro" id="IPR050622">
    <property type="entry name" value="CPA3_antiporter_subunitB"/>
</dbReference>
<proteinExistence type="inferred from homology"/>
<feature type="domain" description="Na+/H+ antiporter MnhB subunit-related protein" evidence="8">
    <location>
        <begin position="6"/>
        <end position="128"/>
    </location>
</feature>
<dbReference type="Proteomes" id="UP000664417">
    <property type="component" value="Unassembled WGS sequence"/>
</dbReference>
<evidence type="ECO:0000256" key="3">
    <source>
        <dbReference type="ARBA" id="ARBA00022475"/>
    </source>
</evidence>
<feature type="transmembrane region" description="Helical" evidence="7">
    <location>
        <begin position="35"/>
        <end position="55"/>
    </location>
</feature>
<accession>A0A8J7QQN6</accession>
<sequence>MNSYLIRMTVPWLCPFLLVMSIWILLRGHNAPGGGFIGGLVAAAAIAFWCFARGVEDAKRWMRVSPLHLMIAGVSTALISGLMPMFAGKPMLTALWHKVEVPLLGKLPLGTPILFDIGVFFAVVGVTTSILFSLEEFELWNRSGPS</sequence>
<dbReference type="PANTHER" id="PTHR33932">
    <property type="entry name" value="NA(+)/H(+) ANTIPORTER SUBUNIT B"/>
    <property type="match status" value="1"/>
</dbReference>
<name>A0A8J7QQN6_9BACT</name>
<keyword evidence="5 7" id="KW-1133">Transmembrane helix</keyword>
<keyword evidence="6 7" id="KW-0472">Membrane</keyword>
<evidence type="ECO:0000256" key="6">
    <source>
        <dbReference type="ARBA" id="ARBA00023136"/>
    </source>
</evidence>
<keyword evidence="10" id="KW-1185">Reference proteome</keyword>
<dbReference type="NCBIfam" id="NF009163">
    <property type="entry name" value="PRK12509.1"/>
    <property type="match status" value="1"/>
</dbReference>